<dbReference type="InterPro" id="IPR036465">
    <property type="entry name" value="vWFA_dom_sf"/>
</dbReference>
<feature type="region of interest" description="Disordered" evidence="1">
    <location>
        <begin position="1"/>
        <end position="170"/>
    </location>
</feature>
<sequence length="970" mass="106632">MNPTYSQPPFGAQPRPFTPQGYVTGQNPHYAQNQMPPQQTNTGYFPAPFNTNAQISGPGFQGGLQLGSLPQPQLHQPQSSILQSPATQGYVTSQNPHYAQNQMPPQQTNTGNFPPASFNTNAQTSGPGLPQPQLHQPQSSILQSPPAPQMPLGNQGYVSSPESQYPSSVPGYINAPPRVGTPGGTSKKQQWIQKSIETTRILQSGQLQTNPIVWSFVSSGSPLPPNVINLGSDSGPVYLCRSYYENQLRIGRVSTGPHGLKACVVHKGKECPVNEYEVLVQAAGQPQWPFVQSQSIIQSQTNMNLPVAQPAPAPVPGPALSGLDLVFIVDDSDSMEGRRWNDLRNALSRVAQSCSQFDSDGFDLYFLNNEYVQHDITNGDTISRIFKEIGPDGGTPTGARLRKVLENYFPRIEEKTRPSKPVGIVVITDGESDPSDIPEENLEQVIVNAARRLEHAQVPNTQLYIHFVQIGDDADAAASLRHLDDALSNKYGIRDIVEASADTTIPEPHQTQFTTQTLYSILHSMWKKQTNQMSFTTFDPSAPQTLSPLPFSQTNLPPFHSNALPLSPLAIEVTNPNGPQRSLSDFTTQVTTTHYESHQYHSQQPAVTAMPQSAQASVQRQPTPVFNNKKDWIQKARLSTAALKASVSSYFTAPFAWILVESALPPSNAIVCGNENGLDTFLCRSFYEGQMRYGTVTAGSTKATITNNNNRETSIENFEVLVQPSAVFFSFVPAPVPPSRKMDIVLIVDDSDSMAGHLWAQARDALAAVAEASPQFDADGVDMFFLNSDRSQKGLRTRSEVVRLFNEVLPDGGTPTGHRLQQVLNEYIPKVEQKMLPVKPVNIIVITDGDPSQFSRSLFIQGSHSNVDKPLSADDVESVIVNAAQRLQIAHVPDRMLGIQFVQIGEDPEATRALRELDIDLEKKYHIRDMVDTTLFDATNANFKEDTIIKVLWGAIDKQVDHRGEHHSRF</sequence>
<dbReference type="Gene3D" id="3.40.50.410">
    <property type="entry name" value="von Willebrand factor, type A domain"/>
    <property type="match status" value="2"/>
</dbReference>
<feature type="compositionally biased region" description="Low complexity" evidence="1">
    <location>
        <begin position="131"/>
        <end position="144"/>
    </location>
</feature>
<dbReference type="InterPro" id="IPR006616">
    <property type="entry name" value="DM9_repeat"/>
</dbReference>
<dbReference type="SMART" id="SM00327">
    <property type="entry name" value="VWA"/>
    <property type="match status" value="2"/>
</dbReference>
<evidence type="ECO:0000313" key="3">
    <source>
        <dbReference type="EMBL" id="KAK7465007.1"/>
    </source>
</evidence>
<evidence type="ECO:0000313" key="4">
    <source>
        <dbReference type="Proteomes" id="UP001498398"/>
    </source>
</evidence>
<feature type="compositionally biased region" description="Polar residues" evidence="1">
    <location>
        <begin position="156"/>
        <end position="167"/>
    </location>
</feature>
<feature type="compositionally biased region" description="Low complexity" evidence="1">
    <location>
        <begin position="66"/>
        <end position="85"/>
    </location>
</feature>
<gene>
    <name evidence="3" type="ORF">VKT23_006218</name>
</gene>
<proteinExistence type="predicted"/>
<feature type="domain" description="VWFA" evidence="2">
    <location>
        <begin position="743"/>
        <end position="952"/>
    </location>
</feature>
<evidence type="ECO:0000259" key="2">
    <source>
        <dbReference type="PROSITE" id="PS50234"/>
    </source>
</evidence>
<accession>A0ABR1JQ74</accession>
<organism evidence="3 4">
    <name type="scientific">Marasmiellus scandens</name>
    <dbReference type="NCBI Taxonomy" id="2682957"/>
    <lineage>
        <taxon>Eukaryota</taxon>
        <taxon>Fungi</taxon>
        <taxon>Dikarya</taxon>
        <taxon>Basidiomycota</taxon>
        <taxon>Agaricomycotina</taxon>
        <taxon>Agaricomycetes</taxon>
        <taxon>Agaricomycetidae</taxon>
        <taxon>Agaricales</taxon>
        <taxon>Marasmiineae</taxon>
        <taxon>Omphalotaceae</taxon>
        <taxon>Marasmiellus</taxon>
    </lineage>
</organism>
<dbReference type="SUPFAM" id="SSF53300">
    <property type="entry name" value="vWA-like"/>
    <property type="match status" value="2"/>
</dbReference>
<feature type="domain" description="VWFA" evidence="2">
    <location>
        <begin position="324"/>
        <end position="518"/>
    </location>
</feature>
<dbReference type="Pfam" id="PF13768">
    <property type="entry name" value="VWA_3"/>
    <property type="match status" value="1"/>
</dbReference>
<dbReference type="PROSITE" id="PS50234">
    <property type="entry name" value="VWFA"/>
    <property type="match status" value="2"/>
</dbReference>
<dbReference type="InterPro" id="IPR002035">
    <property type="entry name" value="VWF_A"/>
</dbReference>
<dbReference type="PANTHER" id="PTHR34706:SF1">
    <property type="entry name" value="VWFA DOMAIN-CONTAINING PROTEIN"/>
    <property type="match status" value="1"/>
</dbReference>
<dbReference type="PANTHER" id="PTHR34706">
    <property type="entry name" value="SLR1338 PROTEIN"/>
    <property type="match status" value="1"/>
</dbReference>
<reference evidence="3 4" key="1">
    <citation type="submission" date="2024-01" db="EMBL/GenBank/DDBJ databases">
        <title>A draft genome for the cacao thread blight pathogen Marasmiellus scandens.</title>
        <authorList>
            <person name="Baruah I.K."/>
            <person name="Leung J."/>
            <person name="Bukari Y."/>
            <person name="Amoako-Attah I."/>
            <person name="Meinhardt L.W."/>
            <person name="Bailey B.A."/>
            <person name="Cohen S.P."/>
        </authorList>
    </citation>
    <scope>NUCLEOTIDE SEQUENCE [LARGE SCALE GENOMIC DNA]</scope>
    <source>
        <strain evidence="3 4">GH-19</strain>
    </source>
</reference>
<dbReference type="Pfam" id="PF00092">
    <property type="entry name" value="VWA"/>
    <property type="match status" value="1"/>
</dbReference>
<name>A0ABR1JQ74_9AGAR</name>
<feature type="compositionally biased region" description="Polar residues" evidence="1">
    <location>
        <begin position="21"/>
        <end position="55"/>
    </location>
</feature>
<dbReference type="Proteomes" id="UP001498398">
    <property type="component" value="Unassembled WGS sequence"/>
</dbReference>
<dbReference type="EMBL" id="JBANRG010000007">
    <property type="protein sequence ID" value="KAK7465007.1"/>
    <property type="molecule type" value="Genomic_DNA"/>
</dbReference>
<feature type="compositionally biased region" description="Polar residues" evidence="1">
    <location>
        <begin position="86"/>
        <end position="126"/>
    </location>
</feature>
<dbReference type="SMART" id="SM00696">
    <property type="entry name" value="DM9"/>
    <property type="match status" value="2"/>
</dbReference>
<keyword evidence="4" id="KW-1185">Reference proteome</keyword>
<protein>
    <recommendedName>
        <fullName evidence="2">VWFA domain-containing protein</fullName>
    </recommendedName>
</protein>
<evidence type="ECO:0000256" key="1">
    <source>
        <dbReference type="SAM" id="MobiDB-lite"/>
    </source>
</evidence>
<comment type="caution">
    <text evidence="3">The sequence shown here is derived from an EMBL/GenBank/DDBJ whole genome shotgun (WGS) entry which is preliminary data.</text>
</comment>